<dbReference type="PANTHER" id="PTHR46193">
    <property type="entry name" value="6-PHOSPHOGLUCONATE PHOSPHATASE"/>
    <property type="match status" value="1"/>
</dbReference>
<proteinExistence type="inferred from homology"/>
<protein>
    <submittedName>
        <fullName evidence="6">Hydrolase</fullName>
    </submittedName>
</protein>
<dbReference type="SUPFAM" id="SSF56784">
    <property type="entry name" value="HAD-like"/>
    <property type="match status" value="1"/>
</dbReference>
<dbReference type="Pfam" id="PF00702">
    <property type="entry name" value="Hydrolase"/>
    <property type="match status" value="1"/>
</dbReference>
<dbReference type="PANTHER" id="PTHR46193:SF18">
    <property type="entry name" value="HEXITOL PHOSPHATASE B"/>
    <property type="match status" value="1"/>
</dbReference>
<organism evidence="6 7">
    <name type="scientific">Streptomyces tubercidicus</name>
    <dbReference type="NCBI Taxonomy" id="47759"/>
    <lineage>
        <taxon>Bacteria</taxon>
        <taxon>Bacillati</taxon>
        <taxon>Actinomycetota</taxon>
        <taxon>Actinomycetes</taxon>
        <taxon>Kitasatosporales</taxon>
        <taxon>Streptomycetaceae</taxon>
        <taxon>Streptomyces</taxon>
    </lineage>
</organism>
<evidence type="ECO:0000313" key="6">
    <source>
        <dbReference type="EMBL" id="GFE41772.1"/>
    </source>
</evidence>
<accession>A0A640V2H2</accession>
<dbReference type="RefSeq" id="WP_159748774.1">
    <property type="nucleotide sequence ID" value="NZ_BLIR01000003.1"/>
</dbReference>
<dbReference type="InterPro" id="IPR023198">
    <property type="entry name" value="PGP-like_dom2"/>
</dbReference>
<dbReference type="SFLD" id="SFLDS00003">
    <property type="entry name" value="Haloacid_Dehalogenase"/>
    <property type="match status" value="1"/>
</dbReference>
<sequence length="254" mass="26349">MTGAPSLAGCLHSLRAVIFDTDGVIIDSATVHAAAWKGAFDACLAAVGGQRPFDPVDDYLRHVDGRAREDGAAAFLHSRGLDLPLGDPDDAPGTATVRAVAARKEELFSESLRDHPLVPWPGTVRLLAALRHHGVPSAAVSASRHATELLSAAGVRPFFAAVVDGNEVNRLGLPGKPDPALFVEAARRLDVPPQDTAVVEDALAGVEAGRRGGFGLVVGVDRTAGPYSATALRRRGADVVVADPGELLMPEEGG</sequence>
<dbReference type="Gene3D" id="3.40.50.1000">
    <property type="entry name" value="HAD superfamily/HAD-like"/>
    <property type="match status" value="1"/>
</dbReference>
<comment type="caution">
    <text evidence="6">The sequence shown here is derived from an EMBL/GenBank/DDBJ whole genome shotgun (WGS) entry which is preliminary data.</text>
</comment>
<comment type="similarity">
    <text evidence="2">Belongs to the HAD-like hydrolase superfamily. CbbY/CbbZ/Gph/YieH family.</text>
</comment>
<gene>
    <name evidence="6" type="ORF">Stube_64450</name>
</gene>
<dbReference type="GeneID" id="96287502"/>
<keyword evidence="7" id="KW-1185">Reference proteome</keyword>
<dbReference type="GO" id="GO:0046872">
    <property type="term" value="F:metal ion binding"/>
    <property type="evidence" value="ECO:0007669"/>
    <property type="project" value="UniProtKB-KW"/>
</dbReference>
<evidence type="ECO:0000256" key="5">
    <source>
        <dbReference type="ARBA" id="ARBA00023277"/>
    </source>
</evidence>
<name>A0A640V2H2_9ACTN</name>
<dbReference type="GO" id="GO:0016787">
    <property type="term" value="F:hydrolase activity"/>
    <property type="evidence" value="ECO:0007669"/>
    <property type="project" value="UniProtKB-KW"/>
</dbReference>
<dbReference type="Proteomes" id="UP000431826">
    <property type="component" value="Unassembled WGS sequence"/>
</dbReference>
<keyword evidence="5" id="KW-0119">Carbohydrate metabolism</keyword>
<dbReference type="InterPro" id="IPR023214">
    <property type="entry name" value="HAD_sf"/>
</dbReference>
<evidence type="ECO:0000256" key="1">
    <source>
        <dbReference type="ARBA" id="ARBA00001946"/>
    </source>
</evidence>
<dbReference type="Gene3D" id="1.10.150.240">
    <property type="entry name" value="Putative phosphatase, domain 2"/>
    <property type="match status" value="1"/>
</dbReference>
<comment type="cofactor">
    <cofactor evidence="1">
        <name>Mg(2+)</name>
        <dbReference type="ChEBI" id="CHEBI:18420"/>
    </cofactor>
</comment>
<dbReference type="InterPro" id="IPR051600">
    <property type="entry name" value="Beta-PGM-like"/>
</dbReference>
<dbReference type="EMBL" id="BLIR01000003">
    <property type="protein sequence ID" value="GFE41772.1"/>
    <property type="molecule type" value="Genomic_DNA"/>
</dbReference>
<keyword evidence="3" id="KW-0479">Metal-binding</keyword>
<reference evidence="6 7" key="1">
    <citation type="submission" date="2019-12" db="EMBL/GenBank/DDBJ databases">
        <title>Whole genome shotgun sequence of Streptomyces tubercidicus NBRC 13090.</title>
        <authorList>
            <person name="Ichikawa N."/>
            <person name="Kimura A."/>
            <person name="Kitahashi Y."/>
            <person name="Komaki H."/>
            <person name="Tamura T."/>
        </authorList>
    </citation>
    <scope>NUCLEOTIDE SEQUENCE [LARGE SCALE GENOMIC DNA]</scope>
    <source>
        <strain evidence="6 7">NBRC 13090</strain>
    </source>
</reference>
<keyword evidence="4" id="KW-0460">Magnesium</keyword>
<dbReference type="SFLD" id="SFLDG01129">
    <property type="entry name" value="C1.5:_HAD__Beta-PGM__Phosphata"/>
    <property type="match status" value="1"/>
</dbReference>
<dbReference type="InterPro" id="IPR006439">
    <property type="entry name" value="HAD-SF_hydro_IA"/>
</dbReference>
<dbReference type="NCBIfam" id="TIGR01509">
    <property type="entry name" value="HAD-SF-IA-v3"/>
    <property type="match status" value="1"/>
</dbReference>
<evidence type="ECO:0000256" key="2">
    <source>
        <dbReference type="ARBA" id="ARBA00006171"/>
    </source>
</evidence>
<evidence type="ECO:0000313" key="7">
    <source>
        <dbReference type="Proteomes" id="UP000431826"/>
    </source>
</evidence>
<evidence type="ECO:0000256" key="4">
    <source>
        <dbReference type="ARBA" id="ARBA00022842"/>
    </source>
</evidence>
<keyword evidence="6" id="KW-0378">Hydrolase</keyword>
<dbReference type="InterPro" id="IPR036412">
    <property type="entry name" value="HAD-like_sf"/>
</dbReference>
<dbReference type="OrthoDB" id="9797743at2"/>
<evidence type="ECO:0000256" key="3">
    <source>
        <dbReference type="ARBA" id="ARBA00022723"/>
    </source>
</evidence>
<dbReference type="AlphaFoldDB" id="A0A640V2H2"/>